<dbReference type="VEuPathDB" id="TriTrypDB:LdCL_320008400"/>
<evidence type="ECO:0000313" key="2">
    <source>
        <dbReference type="EMBL" id="AYU81575.1"/>
    </source>
</evidence>
<protein>
    <submittedName>
        <fullName evidence="2">Uncharacterized protein</fullName>
    </submittedName>
</protein>
<feature type="compositionally biased region" description="Low complexity" evidence="1">
    <location>
        <begin position="48"/>
        <end position="70"/>
    </location>
</feature>
<sequence length="893" mass="95024">MPIKAKAVDRSKTAAFDRGHFAVSSGAAQADLPKQSYYYEGERRYTGADATRSDSSSSTSSVSSSRSPSPYTVGWQRHAAGPRLDHGSSEGDWDMSDDEEVVRRARAATRALLGSSWPASAAVSSTTSREGGGLAAPPNARLERYLRGRASSMLPIKHAALTTSAPAPNSRATTVRSTSTSAEEESSQPQSGHHCKSHDPKASPTTSDVCGVANDATTTSATLPSAVARALQWQTTNPEFQQLMALLAQDVQRERCDDLPPAAIAMAGASAEGAWPRSLPSYSTTGPTSTHTYAPPSRTFAALEDNALEQLYEDWCLQRGEGDEAEGSAGHASGDADAIVPEVFIAADHRAAAFSIAASAAHQSILASLQHESTAMSDAGTGVCPHSVSDAPFTWEELLRGEMTRRNTRHGSADGPGGGVMLNDPDALVDQATRRLQRFLQSVACVERLVRDRRFMRSVAVFLYEHHKVFLPHYRPAASSSKAAEAAMTDDRGEDLHTDIAAHADVEHTHAEHRVYEEFGERMSAALLSVLTHHVPGFDEAEFVEALYETPAAYAMAEDARAAVGDHPMRGCLPSVLSFPAWRLLLAMSGFESFFLWMMDYIYEEYYLDTISEECAPSVAVAGVRGLRALIRSTYGRPADAGAADASAEEARISAAVPGATGRQETLLHTPAPDCASASVAPRPASEPHHPTLQRSPLLTCLSHTPPPPETAAPPLRASLLSSGRGSGESLRKFFPTPPASAEGASRRLNGTGIAPYRKRKTTHPGRDLPPIAPNANGMMSASCSMKATFSGLSSSASGLASSPPQRRSERNVEQAPVAESNHAFTSCTDDALERPARSVAPKTSTGVTDPIANASARQCGGAARSKTRFSSTTRINIGTARKLKPQNPRLNH</sequence>
<dbReference type="AlphaFoldDB" id="A0A3Q8IT10"/>
<accession>A0A3Q8IT10</accession>
<dbReference type="Proteomes" id="UP000274082">
    <property type="component" value="Chromosome 32"/>
</dbReference>
<proteinExistence type="predicted"/>
<evidence type="ECO:0000313" key="3">
    <source>
        <dbReference type="Proteomes" id="UP000274082"/>
    </source>
</evidence>
<dbReference type="VEuPathDB" id="TriTrypDB:LDHU3_32.0430"/>
<feature type="compositionally biased region" description="Low complexity" evidence="1">
    <location>
        <begin position="793"/>
        <end position="803"/>
    </location>
</feature>
<name>A0A3Q8IT10_LEIDO</name>
<feature type="region of interest" description="Disordered" evidence="1">
    <location>
        <begin position="793"/>
        <end position="870"/>
    </location>
</feature>
<organism evidence="2 3">
    <name type="scientific">Leishmania donovani</name>
    <dbReference type="NCBI Taxonomy" id="5661"/>
    <lineage>
        <taxon>Eukaryota</taxon>
        <taxon>Discoba</taxon>
        <taxon>Euglenozoa</taxon>
        <taxon>Kinetoplastea</taxon>
        <taxon>Metakinetoplastina</taxon>
        <taxon>Trypanosomatida</taxon>
        <taxon>Trypanosomatidae</taxon>
        <taxon>Leishmaniinae</taxon>
        <taxon>Leishmania</taxon>
    </lineage>
</organism>
<dbReference type="VEuPathDB" id="TriTrypDB:LdBPK_320350.1"/>
<dbReference type="OrthoDB" id="249037at2759"/>
<feature type="region of interest" description="Disordered" evidence="1">
    <location>
        <begin position="43"/>
        <end position="98"/>
    </location>
</feature>
<reference evidence="2 3" key="1">
    <citation type="journal article" date="2018" name="Sci. Rep.">
        <title>A complete Leishmania donovani reference genome identifies novel genetic variations associated with virulence.</title>
        <authorList>
            <person name="Lypaczewski P."/>
            <person name="Hoshizaki J."/>
            <person name="Zhang W.-W."/>
            <person name="McCall L.-I."/>
            <person name="Torcivia-Rodriguez J."/>
            <person name="Simonyan V."/>
            <person name="Kaur A."/>
            <person name="Dewar K."/>
            <person name="Matlashewski G."/>
        </authorList>
    </citation>
    <scope>NUCLEOTIDE SEQUENCE [LARGE SCALE GENOMIC DNA]</scope>
    <source>
        <strain evidence="2 3">LdCL</strain>
    </source>
</reference>
<feature type="compositionally biased region" description="Low complexity" evidence="1">
    <location>
        <begin position="170"/>
        <end position="181"/>
    </location>
</feature>
<evidence type="ECO:0000256" key="1">
    <source>
        <dbReference type="SAM" id="MobiDB-lite"/>
    </source>
</evidence>
<feature type="region of interest" description="Disordered" evidence="1">
    <location>
        <begin position="116"/>
        <end position="140"/>
    </location>
</feature>
<gene>
    <name evidence="2" type="ORF">LdCL_320008400</name>
</gene>
<keyword evidence="3" id="KW-1185">Reference proteome</keyword>
<feature type="compositionally biased region" description="Low complexity" evidence="1">
    <location>
        <begin position="713"/>
        <end position="724"/>
    </location>
</feature>
<feature type="region of interest" description="Disordered" evidence="1">
    <location>
        <begin position="160"/>
        <end position="210"/>
    </location>
</feature>
<dbReference type="EMBL" id="CP029531">
    <property type="protein sequence ID" value="AYU81575.1"/>
    <property type="molecule type" value="Genomic_DNA"/>
</dbReference>
<feature type="region of interest" description="Disordered" evidence="1">
    <location>
        <begin position="673"/>
        <end position="776"/>
    </location>
</feature>